<evidence type="ECO:0000256" key="2">
    <source>
        <dbReference type="ARBA" id="ARBA00022525"/>
    </source>
</evidence>
<sequence length="317" mass="34452">MPVPREVLHWVIWPAQVQGTPFCFAAGTTGGGNAKPAAPSSLKVLVQWLTDDTPRALLIDREWNFTGTEDTTNDRCCVTKVTTCEGGTSKGQAWIQDKCADGKFEPCKWDNAARKAIEVGSNKEYRRCWKQGCYPWKGSPHYQRQQERDHPDHPLHYKFRFRAPLLGVPARLYQELNPQSLSLVATRSGLITTSSPSSVVSTSSAAGSLPDTSLSRTTNSTAALSDLLDARTLLLIVEKDYYTFTAALSSTTSPTPRLAAIARSCEVGQLSKSAQFPRADADVLKKAGTYKASIPPNTPVANVPKNVTANAGVAKLK</sequence>
<dbReference type="Proteomes" id="UP000541154">
    <property type="component" value="Unassembled WGS sequence"/>
</dbReference>
<dbReference type="EMBL" id="SPNV01000210">
    <property type="protein sequence ID" value="KAF5858330.1"/>
    <property type="molecule type" value="Genomic_DNA"/>
</dbReference>
<evidence type="ECO:0000256" key="4">
    <source>
        <dbReference type="SAM" id="MobiDB-lite"/>
    </source>
</evidence>
<evidence type="ECO:0000256" key="1">
    <source>
        <dbReference type="ARBA" id="ARBA00004613"/>
    </source>
</evidence>
<keyword evidence="6" id="KW-1185">Reference proteome</keyword>
<evidence type="ECO:0000313" key="5">
    <source>
        <dbReference type="EMBL" id="KAF5858330.1"/>
    </source>
</evidence>
<accession>A0A8H6E4S8</accession>
<protein>
    <submittedName>
        <fullName evidence="5">Uncharacterized protein</fullName>
    </submittedName>
</protein>
<keyword evidence="3" id="KW-0732">Signal</keyword>
<name>A0A8H6E4S8_PETAA</name>
<dbReference type="InterPro" id="IPR011050">
    <property type="entry name" value="Pectin_lyase_fold/virulence"/>
</dbReference>
<feature type="compositionally biased region" description="Low complexity" evidence="4">
    <location>
        <begin position="193"/>
        <end position="204"/>
    </location>
</feature>
<dbReference type="AlphaFoldDB" id="A0A8H6E4S8"/>
<dbReference type="GO" id="GO:0005576">
    <property type="term" value="C:extracellular region"/>
    <property type="evidence" value="ECO:0007669"/>
    <property type="project" value="UniProtKB-SubCell"/>
</dbReference>
<gene>
    <name evidence="5" type="ORF">ETB97_004566</name>
</gene>
<reference evidence="5 6" key="1">
    <citation type="submission" date="2019-04" db="EMBL/GenBank/DDBJ databases">
        <title>Aspergillus burnettii sp. nov., novel species from soil in southeast Queensland.</title>
        <authorList>
            <person name="Gilchrist C.L.M."/>
            <person name="Pitt J.I."/>
            <person name="Lange L."/>
            <person name="Lacey H.J."/>
            <person name="Vuong D."/>
            <person name="Midgley D.J."/>
            <person name="Greenfield P."/>
            <person name="Bradbury M."/>
            <person name="Lacey E."/>
            <person name="Busk P.K."/>
            <person name="Pilgaard B."/>
            <person name="Chooi Y.H."/>
            <person name="Piggott A.M."/>
        </authorList>
    </citation>
    <scope>NUCLEOTIDE SEQUENCE [LARGE SCALE GENOMIC DNA]</scope>
    <source>
        <strain evidence="5 6">FRR 5400</strain>
    </source>
</reference>
<keyword evidence="2" id="KW-0964">Secreted</keyword>
<dbReference type="Gene3D" id="2.160.20.10">
    <property type="entry name" value="Single-stranded right-handed beta-helix, Pectin lyase-like"/>
    <property type="match status" value="1"/>
</dbReference>
<proteinExistence type="predicted"/>
<dbReference type="InterPro" id="IPR012334">
    <property type="entry name" value="Pectin_lyas_fold"/>
</dbReference>
<comment type="caution">
    <text evidence="5">The sequence shown here is derived from an EMBL/GenBank/DDBJ whole genome shotgun (WGS) entry which is preliminary data.</text>
</comment>
<evidence type="ECO:0000313" key="6">
    <source>
        <dbReference type="Proteomes" id="UP000541154"/>
    </source>
</evidence>
<evidence type="ECO:0000256" key="3">
    <source>
        <dbReference type="ARBA" id="ARBA00022729"/>
    </source>
</evidence>
<feature type="region of interest" description="Disordered" evidence="4">
    <location>
        <begin position="193"/>
        <end position="216"/>
    </location>
</feature>
<organism evidence="5 6">
    <name type="scientific">Petromyces alliaceus</name>
    <name type="common">Aspergillus alliaceus</name>
    <dbReference type="NCBI Taxonomy" id="209559"/>
    <lineage>
        <taxon>Eukaryota</taxon>
        <taxon>Fungi</taxon>
        <taxon>Dikarya</taxon>
        <taxon>Ascomycota</taxon>
        <taxon>Pezizomycotina</taxon>
        <taxon>Eurotiomycetes</taxon>
        <taxon>Eurotiomycetidae</taxon>
        <taxon>Eurotiales</taxon>
        <taxon>Aspergillaceae</taxon>
        <taxon>Aspergillus</taxon>
        <taxon>Aspergillus subgen. Circumdati</taxon>
    </lineage>
</organism>
<dbReference type="SUPFAM" id="SSF51126">
    <property type="entry name" value="Pectin lyase-like"/>
    <property type="match status" value="1"/>
</dbReference>
<comment type="subcellular location">
    <subcellularLocation>
        <location evidence="1">Secreted</location>
    </subcellularLocation>
</comment>